<dbReference type="PANTHER" id="PTHR43611">
    <property type="entry name" value="ALPHA-D-GLUCOSE 1-PHOSPHATE PHOSPHATASE"/>
    <property type="match status" value="1"/>
</dbReference>
<dbReference type="Pfam" id="PF00702">
    <property type="entry name" value="Hydrolase"/>
    <property type="match status" value="1"/>
</dbReference>
<sequence>MIKNLLFDLGGIFIRLTRDKSVAHFRSLGIHDADEMLDPYCQSGLFLDLELGRYDSVSFAEKLSEIYGRNISEEDVFRALLDFVREVQPYKFDFISEELPKNLRLFLISNTNDYVYKWANSPTFLPNGRPLDTYFEKVYASCKLGMCKPEIRLFEHIIKDAGIDPGETLFIDDGPENVRVARSLGFVTYCPENGEDWTSVLRKML</sequence>
<dbReference type="InterPro" id="IPR006439">
    <property type="entry name" value="HAD-SF_hydro_IA"/>
</dbReference>
<dbReference type="Proteomes" id="UP000030125">
    <property type="component" value="Unassembled WGS sequence"/>
</dbReference>
<dbReference type="InterPro" id="IPR023198">
    <property type="entry name" value="PGP-like_dom2"/>
</dbReference>
<keyword evidence="2" id="KW-1185">Reference proteome</keyword>
<dbReference type="STRING" id="36874.HQ34_05100"/>
<dbReference type="RefSeq" id="WP_036850782.1">
    <property type="nucleotide sequence ID" value="NZ_JQJD01000010.1"/>
</dbReference>
<dbReference type="AlphaFoldDB" id="A0A0A2EXT3"/>
<dbReference type="InterPro" id="IPR023214">
    <property type="entry name" value="HAD_sf"/>
</dbReference>
<dbReference type="eggNOG" id="COG1011">
    <property type="taxonomic scope" value="Bacteria"/>
</dbReference>
<dbReference type="Gene3D" id="1.10.150.240">
    <property type="entry name" value="Putative phosphatase, domain 2"/>
    <property type="match status" value="1"/>
</dbReference>
<dbReference type="NCBIfam" id="TIGR01509">
    <property type="entry name" value="HAD-SF-IA-v3"/>
    <property type="match status" value="1"/>
</dbReference>
<dbReference type="Gene3D" id="3.40.50.1000">
    <property type="entry name" value="HAD superfamily/HAD-like"/>
    <property type="match status" value="1"/>
</dbReference>
<dbReference type="PANTHER" id="PTHR43611:SF3">
    <property type="entry name" value="FLAVIN MONONUCLEOTIDE HYDROLASE 1, CHLOROPLATIC"/>
    <property type="match status" value="1"/>
</dbReference>
<comment type="caution">
    <text evidence="1">The sequence shown here is derived from an EMBL/GenBank/DDBJ whole genome shotgun (WGS) entry which is preliminary data.</text>
</comment>
<dbReference type="SFLD" id="SFLDS00003">
    <property type="entry name" value="Haloacid_Dehalogenase"/>
    <property type="match status" value="1"/>
</dbReference>
<dbReference type="CDD" id="cd02603">
    <property type="entry name" value="HAD_sEH-N_like"/>
    <property type="match status" value="1"/>
</dbReference>
<protein>
    <recommendedName>
        <fullName evidence="3">Hydrolase of the HAD superfamily</fullName>
    </recommendedName>
</protein>
<dbReference type="PRINTS" id="PR00413">
    <property type="entry name" value="HADHALOGNASE"/>
</dbReference>
<dbReference type="OrthoDB" id="9797415at2"/>
<proteinExistence type="predicted"/>
<accession>A0A0A2EXT3</accession>
<dbReference type="SFLD" id="SFLDG01129">
    <property type="entry name" value="C1.5:_HAD__Beta-PGM__Phosphata"/>
    <property type="match status" value="1"/>
</dbReference>
<dbReference type="SUPFAM" id="SSF56784">
    <property type="entry name" value="HAD-like"/>
    <property type="match status" value="1"/>
</dbReference>
<name>A0A0A2EXT3_PORCN</name>
<evidence type="ECO:0000313" key="1">
    <source>
        <dbReference type="EMBL" id="KGN82487.1"/>
    </source>
</evidence>
<reference evidence="1 2" key="1">
    <citation type="submission" date="2014-08" db="EMBL/GenBank/DDBJ databases">
        <title>Porphyromonas cangingivalis strain:COT-109_OH1386 Genome sequencing.</title>
        <authorList>
            <person name="Wallis C."/>
            <person name="Deusch O."/>
            <person name="O'Flynn C."/>
            <person name="Davis I."/>
            <person name="Jospin G."/>
            <person name="Darling A.E."/>
            <person name="Coil D.A."/>
            <person name="Alexiev A."/>
            <person name="Horsfall A."/>
            <person name="Kirkwood N."/>
            <person name="Harris S."/>
            <person name="Eisen J.A."/>
        </authorList>
    </citation>
    <scope>NUCLEOTIDE SEQUENCE [LARGE SCALE GENOMIC DNA]</scope>
    <source>
        <strain evidence="2">COT-109 OH1386</strain>
    </source>
</reference>
<evidence type="ECO:0008006" key="3">
    <source>
        <dbReference type="Google" id="ProtNLM"/>
    </source>
</evidence>
<gene>
    <name evidence="1" type="ORF">HQ35_02720</name>
</gene>
<dbReference type="InterPro" id="IPR036412">
    <property type="entry name" value="HAD-like_sf"/>
</dbReference>
<evidence type="ECO:0000313" key="2">
    <source>
        <dbReference type="Proteomes" id="UP000030125"/>
    </source>
</evidence>
<organism evidence="1 2">
    <name type="scientific">Porphyromonas cangingivalis</name>
    <dbReference type="NCBI Taxonomy" id="36874"/>
    <lineage>
        <taxon>Bacteria</taxon>
        <taxon>Pseudomonadati</taxon>
        <taxon>Bacteroidota</taxon>
        <taxon>Bacteroidia</taxon>
        <taxon>Bacteroidales</taxon>
        <taxon>Porphyromonadaceae</taxon>
        <taxon>Porphyromonas</taxon>
    </lineage>
</organism>
<dbReference type="EMBL" id="JQJD01000010">
    <property type="protein sequence ID" value="KGN82487.1"/>
    <property type="molecule type" value="Genomic_DNA"/>
</dbReference>